<dbReference type="AlphaFoldDB" id="A0A0F9W7G4"/>
<evidence type="ECO:0000313" key="2">
    <source>
        <dbReference type="EMBL" id="KKO12275.1"/>
    </source>
</evidence>
<protein>
    <recommendedName>
        <fullName evidence="1">VOC domain-containing protein</fullName>
    </recommendedName>
</protein>
<evidence type="ECO:0000259" key="1">
    <source>
        <dbReference type="PROSITE" id="PS51819"/>
    </source>
</evidence>
<dbReference type="SUPFAM" id="SSF54593">
    <property type="entry name" value="Glyoxalase/Bleomycin resistance protein/Dihydroxybiphenyl dioxygenase"/>
    <property type="match status" value="1"/>
</dbReference>
<dbReference type="PROSITE" id="PS51819">
    <property type="entry name" value="VOC"/>
    <property type="match status" value="1"/>
</dbReference>
<proteinExistence type="predicted"/>
<gene>
    <name evidence="2" type="ORF">LCGC14_0002850</name>
</gene>
<dbReference type="InterPro" id="IPR029068">
    <property type="entry name" value="Glyas_Bleomycin-R_OHBP_Dase"/>
</dbReference>
<accession>A0A0F9W7G4</accession>
<dbReference type="EMBL" id="LAZR01000001">
    <property type="protein sequence ID" value="KKO12275.1"/>
    <property type="molecule type" value="Genomic_DNA"/>
</dbReference>
<dbReference type="InterPro" id="IPR004360">
    <property type="entry name" value="Glyas_Fos-R_dOase_dom"/>
</dbReference>
<organism evidence="2">
    <name type="scientific">marine sediment metagenome</name>
    <dbReference type="NCBI Taxonomy" id="412755"/>
    <lineage>
        <taxon>unclassified sequences</taxon>
        <taxon>metagenomes</taxon>
        <taxon>ecological metagenomes</taxon>
    </lineage>
</organism>
<sequence>MSLMINKAAIDLGIITRDAGPMLAFYRDLLGLELEGVIPMPSGGTMHRLKVGDSVVKIVELDRAPPADAPPGGIPGATGYRYWTIHISNLAAVVQVCEQAGHKVVVQPKVIRPGVTIAIVVDPDGNWLELLQAD</sequence>
<feature type="domain" description="VOC" evidence="1">
    <location>
        <begin position="8"/>
        <end position="133"/>
    </location>
</feature>
<dbReference type="InterPro" id="IPR037523">
    <property type="entry name" value="VOC_core"/>
</dbReference>
<comment type="caution">
    <text evidence="2">The sequence shown here is derived from an EMBL/GenBank/DDBJ whole genome shotgun (WGS) entry which is preliminary data.</text>
</comment>
<dbReference type="Pfam" id="PF00903">
    <property type="entry name" value="Glyoxalase"/>
    <property type="match status" value="1"/>
</dbReference>
<name>A0A0F9W7G4_9ZZZZ</name>
<reference evidence="2" key="1">
    <citation type="journal article" date="2015" name="Nature">
        <title>Complex archaea that bridge the gap between prokaryotes and eukaryotes.</title>
        <authorList>
            <person name="Spang A."/>
            <person name="Saw J.H."/>
            <person name="Jorgensen S.L."/>
            <person name="Zaremba-Niedzwiedzka K."/>
            <person name="Martijn J."/>
            <person name="Lind A.E."/>
            <person name="van Eijk R."/>
            <person name="Schleper C."/>
            <person name="Guy L."/>
            <person name="Ettema T.J."/>
        </authorList>
    </citation>
    <scope>NUCLEOTIDE SEQUENCE</scope>
</reference>
<dbReference type="Gene3D" id="3.10.180.10">
    <property type="entry name" value="2,3-Dihydroxybiphenyl 1,2-Dioxygenase, domain 1"/>
    <property type="match status" value="1"/>
</dbReference>